<dbReference type="EMBL" id="FPJE01000001">
    <property type="protein sequence ID" value="SFW11678.1"/>
    <property type="molecule type" value="Genomic_DNA"/>
</dbReference>
<dbReference type="STRING" id="1150368.SAMN02927921_00046"/>
<keyword evidence="2" id="KW-1185">Reference proteome</keyword>
<name>A0A1K1LPV2_9FLAO</name>
<dbReference type="Proteomes" id="UP000182248">
    <property type="component" value="Unassembled WGS sequence"/>
</dbReference>
<evidence type="ECO:0000313" key="1">
    <source>
        <dbReference type="EMBL" id="SFW11678.1"/>
    </source>
</evidence>
<dbReference type="PROSITE" id="PS51257">
    <property type="entry name" value="PROKAR_LIPOPROTEIN"/>
    <property type="match status" value="1"/>
</dbReference>
<protein>
    <recommendedName>
        <fullName evidence="3">DUF4251 domain-containing protein</fullName>
    </recommendedName>
</protein>
<proteinExistence type="predicted"/>
<sequence length="184" mass="20510">MKHLHYFASVIFVLLILGSCGTGKNTVPDAGKVAALDSLVRQKNFRVENQWAYPMVTNAMMQVGALLGPMNNAQRINLMGNPNYLEIKGDSVKAELPYFGERQMGGGYNPDGQGIKLDGKISGWDLSYIEKKNLYRVKFRAGQNSESLNIILELYPNNRTMLMINSTQRNPISYEGTVKASDKD</sequence>
<dbReference type="Pfam" id="PF14059">
    <property type="entry name" value="DUF4251"/>
    <property type="match status" value="1"/>
</dbReference>
<dbReference type="Gene3D" id="2.40.128.410">
    <property type="match status" value="1"/>
</dbReference>
<evidence type="ECO:0008006" key="3">
    <source>
        <dbReference type="Google" id="ProtNLM"/>
    </source>
</evidence>
<organism evidence="1 2">
    <name type="scientific">Sinomicrobium oceani</name>
    <dbReference type="NCBI Taxonomy" id="1150368"/>
    <lineage>
        <taxon>Bacteria</taxon>
        <taxon>Pseudomonadati</taxon>
        <taxon>Bacteroidota</taxon>
        <taxon>Flavobacteriia</taxon>
        <taxon>Flavobacteriales</taxon>
        <taxon>Flavobacteriaceae</taxon>
        <taxon>Sinomicrobium</taxon>
    </lineage>
</organism>
<dbReference type="OrthoDB" id="1448121at2"/>
<dbReference type="InterPro" id="IPR025347">
    <property type="entry name" value="DUF4251"/>
</dbReference>
<gene>
    <name evidence="1" type="ORF">SAMN02927921_00046</name>
</gene>
<reference evidence="1 2" key="1">
    <citation type="submission" date="2016-11" db="EMBL/GenBank/DDBJ databases">
        <authorList>
            <person name="Jaros S."/>
            <person name="Januszkiewicz K."/>
            <person name="Wedrychowicz H."/>
        </authorList>
    </citation>
    <scope>NUCLEOTIDE SEQUENCE [LARGE SCALE GENOMIC DNA]</scope>
    <source>
        <strain evidence="1 2">CGMCC 1.12145</strain>
    </source>
</reference>
<evidence type="ECO:0000313" key="2">
    <source>
        <dbReference type="Proteomes" id="UP000182248"/>
    </source>
</evidence>
<accession>A0A1K1LPV2</accession>
<dbReference type="AlphaFoldDB" id="A0A1K1LPV2"/>
<dbReference type="RefSeq" id="WP_072315294.1">
    <property type="nucleotide sequence ID" value="NZ_FPJE01000001.1"/>
</dbReference>